<dbReference type="OrthoDB" id="2961306at2759"/>
<protein>
    <submittedName>
        <fullName evidence="1">Uncharacterized protein</fullName>
    </submittedName>
</protein>
<reference evidence="1" key="2">
    <citation type="submission" date="2021-10" db="EMBL/GenBank/DDBJ databases">
        <title>Phylogenomics reveals ancestral predisposition of the termite-cultivated fungus Termitomyces towards a domesticated lifestyle.</title>
        <authorList>
            <person name="Auxier B."/>
            <person name="Grum-Grzhimaylo A."/>
            <person name="Cardenas M.E."/>
            <person name="Lodge J.D."/>
            <person name="Laessoe T."/>
            <person name="Pedersen O."/>
            <person name="Smith M.E."/>
            <person name="Kuyper T.W."/>
            <person name="Franco-Molano E.A."/>
            <person name="Baroni T.J."/>
            <person name="Aanen D.K."/>
        </authorList>
    </citation>
    <scope>NUCLEOTIDE SEQUENCE</scope>
    <source>
        <strain evidence="1">D49</strain>
    </source>
</reference>
<name>A0A9P7FMA2_9AGAR</name>
<dbReference type="AlphaFoldDB" id="A0A9P7FMA2"/>
<sequence>MGVNVFNRPSYLNWRSANWFSYSDRRLANSVDVVAHVKHAVPDVIGFTTEDGKGHLVKALEGKLDEITELVKANDYAGPLKLESAN</sequence>
<reference evidence="1" key="1">
    <citation type="submission" date="2021-02" db="EMBL/GenBank/DDBJ databases">
        <authorList>
            <person name="Nieuwenhuis M."/>
            <person name="Van De Peppel L.J.J."/>
        </authorList>
    </citation>
    <scope>NUCLEOTIDE SEQUENCE</scope>
    <source>
        <strain evidence="1">D49</strain>
    </source>
</reference>
<dbReference type="Proteomes" id="UP000717328">
    <property type="component" value="Unassembled WGS sequence"/>
</dbReference>
<comment type="caution">
    <text evidence="1">The sequence shown here is derived from an EMBL/GenBank/DDBJ whole genome shotgun (WGS) entry which is preliminary data.</text>
</comment>
<keyword evidence="2" id="KW-1185">Reference proteome</keyword>
<evidence type="ECO:0000313" key="1">
    <source>
        <dbReference type="EMBL" id="KAG5634457.1"/>
    </source>
</evidence>
<dbReference type="EMBL" id="JABCKI010006401">
    <property type="protein sequence ID" value="KAG5634457.1"/>
    <property type="molecule type" value="Genomic_DNA"/>
</dbReference>
<proteinExistence type="predicted"/>
<organism evidence="1 2">
    <name type="scientific">Sphagnurus paluster</name>
    <dbReference type="NCBI Taxonomy" id="117069"/>
    <lineage>
        <taxon>Eukaryota</taxon>
        <taxon>Fungi</taxon>
        <taxon>Dikarya</taxon>
        <taxon>Basidiomycota</taxon>
        <taxon>Agaricomycotina</taxon>
        <taxon>Agaricomycetes</taxon>
        <taxon>Agaricomycetidae</taxon>
        <taxon>Agaricales</taxon>
        <taxon>Tricholomatineae</taxon>
        <taxon>Lyophyllaceae</taxon>
        <taxon>Sphagnurus</taxon>
    </lineage>
</organism>
<gene>
    <name evidence="1" type="ORF">H0H81_001879</name>
</gene>
<evidence type="ECO:0000313" key="2">
    <source>
        <dbReference type="Proteomes" id="UP000717328"/>
    </source>
</evidence>
<accession>A0A9P7FMA2</accession>